<protein>
    <submittedName>
        <fullName evidence="3">Putative transposase</fullName>
    </submittedName>
</protein>
<name>A0A6B0V389_IXORI</name>
<dbReference type="EMBL" id="GIFC01014279">
    <property type="protein sequence ID" value="MXU96362.1"/>
    <property type="molecule type" value="Transcribed_RNA"/>
</dbReference>
<proteinExistence type="predicted"/>
<organism evidence="3">
    <name type="scientific">Ixodes ricinus</name>
    <name type="common">Common tick</name>
    <name type="synonym">Acarus ricinus</name>
    <dbReference type="NCBI Taxonomy" id="34613"/>
    <lineage>
        <taxon>Eukaryota</taxon>
        <taxon>Metazoa</taxon>
        <taxon>Ecdysozoa</taxon>
        <taxon>Arthropoda</taxon>
        <taxon>Chelicerata</taxon>
        <taxon>Arachnida</taxon>
        <taxon>Acari</taxon>
        <taxon>Parasitiformes</taxon>
        <taxon>Ixodida</taxon>
        <taxon>Ixodoidea</taxon>
        <taxon>Ixodidae</taxon>
        <taxon>Ixodinae</taxon>
        <taxon>Ixodes</taxon>
    </lineage>
</organism>
<evidence type="ECO:0000259" key="1">
    <source>
        <dbReference type="Pfam" id="PF21788"/>
    </source>
</evidence>
<dbReference type="AlphaFoldDB" id="A0A6B0V389"/>
<feature type="domain" description="Transposable element P transposase-like RNase H C-terminal" evidence="2">
    <location>
        <begin position="126"/>
        <end position="154"/>
    </location>
</feature>
<dbReference type="InterPro" id="IPR048366">
    <property type="entry name" value="TNP-like_GBD"/>
</dbReference>
<evidence type="ECO:0000313" key="3">
    <source>
        <dbReference type="EMBL" id="MXU96362.1"/>
    </source>
</evidence>
<dbReference type="Pfam" id="PF21789">
    <property type="entry name" value="TNP-like_RNaseH_C"/>
    <property type="match status" value="1"/>
</dbReference>
<accession>A0A6B0V389</accession>
<sequence length="214" mass="24550">MKVQFAAQVFSDTLSVSLATLLYLSELPLEAQATCDLLEHMDQLFDSLNSSPLECSELTMRFALSSSSGDINFLREKSSSIPKWQFLPPGRPHRVRGCHITINAVFLLWEDLSGNFDFDHLLTRRLNQDPLENLFGMVRQQHGCNETPNSYQFVAGLKHILLERYFSFPVDETVRQALPHCWWNRGTFRCRLQPATMSEPLPAIKTDEFDLPDE</sequence>
<feature type="domain" description="Transposable element P transposase-like GTP-binding insertion" evidence="1">
    <location>
        <begin position="1"/>
        <end position="52"/>
    </location>
</feature>
<evidence type="ECO:0000259" key="2">
    <source>
        <dbReference type="Pfam" id="PF21789"/>
    </source>
</evidence>
<dbReference type="InterPro" id="IPR048367">
    <property type="entry name" value="TNP-like_RNaseH_C"/>
</dbReference>
<reference evidence="3" key="1">
    <citation type="submission" date="2019-12" db="EMBL/GenBank/DDBJ databases">
        <title>An insight into the sialome of adult female Ixodes ricinus ticks feeding for 6 days.</title>
        <authorList>
            <person name="Perner J."/>
            <person name="Ribeiro J.M.C."/>
        </authorList>
    </citation>
    <scope>NUCLEOTIDE SEQUENCE</scope>
    <source>
        <strain evidence="3">Semi-engorged</strain>
        <tissue evidence="3">Salivary glands</tissue>
    </source>
</reference>
<dbReference type="Pfam" id="PF21788">
    <property type="entry name" value="TNP-like_GBD"/>
    <property type="match status" value="1"/>
</dbReference>